<dbReference type="EMBL" id="JAULSU010000007">
    <property type="protein sequence ID" value="KAK0611244.1"/>
    <property type="molecule type" value="Genomic_DNA"/>
</dbReference>
<evidence type="ECO:0000313" key="2">
    <source>
        <dbReference type="Proteomes" id="UP001175000"/>
    </source>
</evidence>
<name>A0AA39W4D0_9PEZI</name>
<dbReference type="SUPFAM" id="SSF48403">
    <property type="entry name" value="Ankyrin repeat"/>
    <property type="match status" value="1"/>
</dbReference>
<gene>
    <name evidence="1" type="ORF">B0T14DRAFT_530015</name>
</gene>
<dbReference type="InterPro" id="IPR036770">
    <property type="entry name" value="Ankyrin_rpt-contain_sf"/>
</dbReference>
<keyword evidence="2" id="KW-1185">Reference proteome</keyword>
<sequence>MSSGPHNLHTLSCDILLLVSDYLSSSDLLSLATTHPFLTPYMLHLLRNRDGTRGLSSALLTQAITSRSPRSLTTAIDYNTLPAPALLAYSDLDLVAAAVARDFGWVERLLYDGISPNKLNPAGQTPLSALLRAAIEGRGYRCALGMARLLLRHGAWADMRGATAVVPWEVECPLELMLKLGGRVCRSHETENECVVKLVMAMVQTEGFTLRGIDRGVLERLAERVKGEESGVVREMLRAIGA</sequence>
<evidence type="ECO:0000313" key="1">
    <source>
        <dbReference type="EMBL" id="KAK0611244.1"/>
    </source>
</evidence>
<organism evidence="1 2">
    <name type="scientific">Immersiella caudata</name>
    <dbReference type="NCBI Taxonomy" id="314043"/>
    <lineage>
        <taxon>Eukaryota</taxon>
        <taxon>Fungi</taxon>
        <taxon>Dikarya</taxon>
        <taxon>Ascomycota</taxon>
        <taxon>Pezizomycotina</taxon>
        <taxon>Sordariomycetes</taxon>
        <taxon>Sordariomycetidae</taxon>
        <taxon>Sordariales</taxon>
        <taxon>Lasiosphaeriaceae</taxon>
        <taxon>Immersiella</taxon>
    </lineage>
</organism>
<dbReference type="Gene3D" id="1.25.40.20">
    <property type="entry name" value="Ankyrin repeat-containing domain"/>
    <property type="match status" value="1"/>
</dbReference>
<accession>A0AA39W4D0</accession>
<comment type="caution">
    <text evidence="1">The sequence shown here is derived from an EMBL/GenBank/DDBJ whole genome shotgun (WGS) entry which is preliminary data.</text>
</comment>
<proteinExistence type="predicted"/>
<dbReference type="AlphaFoldDB" id="A0AA39W4D0"/>
<dbReference type="Proteomes" id="UP001175000">
    <property type="component" value="Unassembled WGS sequence"/>
</dbReference>
<protein>
    <submittedName>
        <fullName evidence="1">Uncharacterized protein</fullName>
    </submittedName>
</protein>
<reference evidence="1" key="1">
    <citation type="submission" date="2023-06" db="EMBL/GenBank/DDBJ databases">
        <title>Genome-scale phylogeny and comparative genomics of the fungal order Sordariales.</title>
        <authorList>
            <consortium name="Lawrence Berkeley National Laboratory"/>
            <person name="Hensen N."/>
            <person name="Bonometti L."/>
            <person name="Westerberg I."/>
            <person name="Brannstrom I.O."/>
            <person name="Guillou S."/>
            <person name="Cros-Aarteil S."/>
            <person name="Calhoun S."/>
            <person name="Haridas S."/>
            <person name="Kuo A."/>
            <person name="Mondo S."/>
            <person name="Pangilinan J."/>
            <person name="Riley R."/>
            <person name="Labutti K."/>
            <person name="Andreopoulos B."/>
            <person name="Lipzen A."/>
            <person name="Chen C."/>
            <person name="Yanf M."/>
            <person name="Daum C."/>
            <person name="Ng V."/>
            <person name="Clum A."/>
            <person name="Steindorff A."/>
            <person name="Ohm R."/>
            <person name="Martin F."/>
            <person name="Silar P."/>
            <person name="Natvig D."/>
            <person name="Lalanne C."/>
            <person name="Gautier V."/>
            <person name="Ament-Velasquez S.L."/>
            <person name="Kruys A."/>
            <person name="Hutchinson M.I."/>
            <person name="Powell A.J."/>
            <person name="Barry K."/>
            <person name="Miller A.N."/>
            <person name="Grigoriev I.V."/>
            <person name="Debuchy R."/>
            <person name="Gladieux P."/>
            <person name="Thoren M.H."/>
            <person name="Johannesson H."/>
        </authorList>
    </citation>
    <scope>NUCLEOTIDE SEQUENCE</scope>
    <source>
        <strain evidence="1">CBS 606.72</strain>
    </source>
</reference>